<dbReference type="InterPro" id="IPR011874">
    <property type="entry name" value="Fibro_Slime"/>
</dbReference>
<comment type="similarity">
    <text evidence="1">Belongs to the prespore-cell-inducing factor family.</text>
</comment>
<feature type="domain" description="PA14" evidence="7">
    <location>
        <begin position="395"/>
        <end position="540"/>
    </location>
</feature>
<evidence type="ECO:0000256" key="2">
    <source>
        <dbReference type="ARBA" id="ARBA00022729"/>
    </source>
</evidence>
<dbReference type="InterPro" id="IPR011658">
    <property type="entry name" value="PA14_dom"/>
</dbReference>
<feature type="compositionally biased region" description="Low complexity" evidence="6">
    <location>
        <begin position="18"/>
        <end position="72"/>
    </location>
</feature>
<dbReference type="AlphaFoldDB" id="A0A3A8IZJ9"/>
<keyword evidence="9" id="KW-1185">Reference proteome</keyword>
<organism evidence="8 9">
    <name type="scientific">Corallococcus terminator</name>
    <dbReference type="NCBI Taxonomy" id="2316733"/>
    <lineage>
        <taxon>Bacteria</taxon>
        <taxon>Pseudomonadati</taxon>
        <taxon>Myxococcota</taxon>
        <taxon>Myxococcia</taxon>
        <taxon>Myxococcales</taxon>
        <taxon>Cystobacterineae</taxon>
        <taxon>Myxococcaceae</taxon>
        <taxon>Corallococcus</taxon>
    </lineage>
</organism>
<evidence type="ECO:0000259" key="7">
    <source>
        <dbReference type="PROSITE" id="PS51820"/>
    </source>
</evidence>
<dbReference type="Pfam" id="PF07691">
    <property type="entry name" value="PA14"/>
    <property type="match status" value="1"/>
</dbReference>
<evidence type="ECO:0000256" key="6">
    <source>
        <dbReference type="SAM" id="MobiDB-lite"/>
    </source>
</evidence>
<feature type="region of interest" description="Disordered" evidence="6">
    <location>
        <begin position="1"/>
        <end position="72"/>
    </location>
</feature>
<evidence type="ECO:0000313" key="9">
    <source>
        <dbReference type="Proteomes" id="UP000268094"/>
    </source>
</evidence>
<dbReference type="Proteomes" id="UP000268094">
    <property type="component" value="Unassembled WGS sequence"/>
</dbReference>
<evidence type="ECO:0000256" key="5">
    <source>
        <dbReference type="ARBA" id="ARBA00023180"/>
    </source>
</evidence>
<keyword evidence="5" id="KW-0325">Glycoprotein</keyword>
<name>A0A3A8IZJ9_9BACT</name>
<dbReference type="GO" id="GO:0005576">
    <property type="term" value="C:extracellular region"/>
    <property type="evidence" value="ECO:0007669"/>
    <property type="project" value="TreeGrafter"/>
</dbReference>
<keyword evidence="3" id="KW-0677">Repeat</keyword>
<dbReference type="InterPro" id="IPR051154">
    <property type="entry name" value="Prespore-cell_inducing_factor"/>
</dbReference>
<evidence type="ECO:0000256" key="3">
    <source>
        <dbReference type="ARBA" id="ARBA00022737"/>
    </source>
</evidence>
<dbReference type="NCBIfam" id="TIGR02148">
    <property type="entry name" value="Fibro_Slime"/>
    <property type="match status" value="1"/>
</dbReference>
<dbReference type="EMBL" id="RAVZ01000074">
    <property type="protein sequence ID" value="RKG88959.1"/>
    <property type="molecule type" value="Genomic_DNA"/>
</dbReference>
<dbReference type="PANTHER" id="PTHR31137:SF5">
    <property type="entry name" value="PROTEIN PSIQ-RELATED"/>
    <property type="match status" value="1"/>
</dbReference>
<dbReference type="RefSeq" id="WP_120541034.1">
    <property type="nucleotide sequence ID" value="NZ_RAVZ01000074.1"/>
</dbReference>
<accession>A0A3A8IZJ9</accession>
<dbReference type="InterPro" id="IPR037524">
    <property type="entry name" value="PA14/GLEYA"/>
</dbReference>
<sequence>MSASLLLSACGKDDPSDPDGGPVPGQQDASTADSGTDSGTDAGTDPGADSGTDAGADAGNDPGADAGADAGTEVDAGTGRCGDGLKQATEACDDRNTVGGDGCSATCAAIEPGWTCEQEGQPCVHIPVCGDGKVEGAESCDDGNTAAGDGCSSSCAEESGWECPSPGRACGAERCGDSILAGVEQCDDGNIVSSDGCDASCRLESGYKCPVVGEPCVTTTCGDSRVEGTEQCDDGNHDMGDGCTPLCTREPVCSNGVCQEVCGDGLVLNNSTTEQCDDGNTRARDGCSPTCQLEPGFTCAIVVAPPPDQLSLPVVYRDFRGYDVPASGGLPRGHVDFENGNGFETGIVATTLDAQGKPVYGKEGMSSATTHGRTAFDQWFRDVPSVNKTVVGSLNLPRGSNVLYQFNAPYFFPLDAAGWVASGQEPLRGDASTPSVPRNFSFTSETRYWFEYRGTEVLTFRGDDDVWVFINRRLVLDLGGIHGAATGNVNVSDRANALGLTPGGIYEVVVFHAERHTTGSSYQLTLNGLLYPSRRTECAYACGNHVVDAGEQCDDGVNDGGYGQCARGCVLGPRCGDGVTQYDFAEECDDGNTQGQDGCSATCMLEIG</sequence>
<dbReference type="InterPro" id="IPR011936">
    <property type="entry name" value="Myxo_disulph_rpt"/>
</dbReference>
<comment type="caution">
    <text evidence="8">The sequence shown here is derived from an EMBL/GenBank/DDBJ whole genome shotgun (WGS) entry which is preliminary data.</text>
</comment>
<gene>
    <name evidence="8" type="ORF">D7V88_13420</name>
</gene>
<reference evidence="9" key="1">
    <citation type="submission" date="2018-09" db="EMBL/GenBank/DDBJ databases">
        <authorList>
            <person name="Livingstone P.G."/>
            <person name="Whitworth D.E."/>
        </authorList>
    </citation>
    <scope>NUCLEOTIDE SEQUENCE [LARGE SCALE GENOMIC DNA]</scope>
    <source>
        <strain evidence="9">CA054A</strain>
    </source>
</reference>
<evidence type="ECO:0000256" key="4">
    <source>
        <dbReference type="ARBA" id="ARBA00023157"/>
    </source>
</evidence>
<evidence type="ECO:0000313" key="8">
    <source>
        <dbReference type="EMBL" id="RKG88959.1"/>
    </source>
</evidence>
<dbReference type="PROSITE" id="PS51820">
    <property type="entry name" value="PA14"/>
    <property type="match status" value="1"/>
</dbReference>
<keyword evidence="4" id="KW-1015">Disulfide bond</keyword>
<dbReference type="NCBIfam" id="TIGR02232">
    <property type="entry name" value="myxo_disulf_rpt"/>
    <property type="match status" value="6"/>
</dbReference>
<evidence type="ECO:0000256" key="1">
    <source>
        <dbReference type="ARBA" id="ARBA00008709"/>
    </source>
</evidence>
<dbReference type="Pfam" id="PF13948">
    <property type="entry name" value="DUF4215"/>
    <property type="match status" value="6"/>
</dbReference>
<protein>
    <submittedName>
        <fullName evidence="8">DUF4215 domain-containing protein</fullName>
    </submittedName>
</protein>
<keyword evidence="2" id="KW-0732">Signal</keyword>
<dbReference type="PANTHER" id="PTHR31137">
    <property type="entry name" value="PROTEIN PSIB-RELATED-RELATED"/>
    <property type="match status" value="1"/>
</dbReference>
<dbReference type="OrthoDB" id="9757642at2"/>
<proteinExistence type="inferred from homology"/>